<evidence type="ECO:0000256" key="10">
    <source>
        <dbReference type="ARBA" id="ARBA00023237"/>
    </source>
</evidence>
<keyword evidence="8 12" id="KW-0798">TonB box</keyword>
<protein>
    <submittedName>
        <fullName evidence="17">TonB-dependent receptor</fullName>
    </submittedName>
</protein>
<organism evidence="17 18">
    <name type="scientific">Zhongshania aliphaticivorans</name>
    <dbReference type="NCBI Taxonomy" id="1470434"/>
    <lineage>
        <taxon>Bacteria</taxon>
        <taxon>Pseudomonadati</taxon>
        <taxon>Pseudomonadota</taxon>
        <taxon>Gammaproteobacteria</taxon>
        <taxon>Cellvibrionales</taxon>
        <taxon>Spongiibacteraceae</taxon>
        <taxon>Zhongshania</taxon>
    </lineage>
</organism>
<dbReference type="GO" id="GO:0009279">
    <property type="term" value="C:cell outer membrane"/>
    <property type="evidence" value="ECO:0007669"/>
    <property type="project" value="UniProtKB-SubCell"/>
</dbReference>
<dbReference type="InterPro" id="IPR012910">
    <property type="entry name" value="Plug_dom"/>
</dbReference>
<evidence type="ECO:0000256" key="8">
    <source>
        <dbReference type="ARBA" id="ARBA00023077"/>
    </source>
</evidence>
<dbReference type="SUPFAM" id="SSF56935">
    <property type="entry name" value="Porins"/>
    <property type="match status" value="1"/>
</dbReference>
<evidence type="ECO:0000256" key="9">
    <source>
        <dbReference type="ARBA" id="ARBA00023136"/>
    </source>
</evidence>
<feature type="domain" description="TonB-dependent receptor plug" evidence="16">
    <location>
        <begin position="40"/>
        <end position="145"/>
    </location>
</feature>
<evidence type="ECO:0000256" key="4">
    <source>
        <dbReference type="ARBA" id="ARBA00022496"/>
    </source>
</evidence>
<keyword evidence="10 11" id="KW-0998">Cell outer membrane</keyword>
<dbReference type="GO" id="GO:0006826">
    <property type="term" value="P:iron ion transport"/>
    <property type="evidence" value="ECO:0007669"/>
    <property type="project" value="UniProtKB-KW"/>
</dbReference>
<feature type="signal peptide" evidence="14">
    <location>
        <begin position="1"/>
        <end position="24"/>
    </location>
</feature>
<name>A0A127M4X2_9GAMM</name>
<sequence length="849" mass="92805">MIKNKIGIIAISAAAMHSASSAAAQLEEVVVTAQLREQSLQDVPVSVSAISGAKMMEAGLSKIEDLQAYVPNFTMTESSIGTDIYIRGIGSGENQGFEQSVGMYVDGIYYGRAQLARAPFLDLERVEVLRGPQNILLGKNSIAGAINISTASPSDETEFYVQGTFEPELNEQVIDFVASGPVNDNLNARFSMRQRHTDGFVKNQILNRDEAQRDEATYRLKLGWDIGNDADAMLKFELGSFDVIGRQSEIISDYPSDSDIFLFTGRTYGEILNDTVFPDLGAVGGLLGSLPAGIRNLIQLQDNGSILNMQADDSVLDVKADRKRHSNGDFSNNDTQNITLNLNKYADGDTFTSITSYMAYQYDEECDCDFTGAPLFQVVMEEEYEQFSQEFRWISAPGENFDLIAGAYFQYNDVYFFDSIVLPSTLIPQLINAADILEAGGRGDIDPGANGNTGFELLGIGDAGNSLIDIRSPRDFKSDSIIASTFVQGTWIMSDSWRLTLGGRYTFEKKSGSRRLEFGLPDGSVLPIGETDTAAAVTFAAERHDLAGKRTESQFAPLLNLQWDINDAAMAYFSARRGFKSGGYDARSNSSPSAEPTATNPTATIPNPRVLIGSFEFEEERATSYEFGLKTSLFDGVAELNSALFYTQFDNLQVSVFDGTLGFNVGNAAGAVTQGVEFDGRIALSEHIILGAGLAFLDFEFQDHKLGTCIQDQIPDNANGINCDYSGKTNQYAADYSGNVLLGYERDLGKSLILRANLDAIFSDEYHPSPNLDDRVKQDAFVQFNGRISVSSNDGVWEVALLGKNLTDELIILYAIDTPVAKKVIAGTTTHHGFTNPPRTFALQASYRW</sequence>
<keyword evidence="3 11" id="KW-1134">Transmembrane beta strand</keyword>
<evidence type="ECO:0000256" key="14">
    <source>
        <dbReference type="SAM" id="SignalP"/>
    </source>
</evidence>
<feature type="chain" id="PRO_5007275015" evidence="14">
    <location>
        <begin position="25"/>
        <end position="849"/>
    </location>
</feature>
<dbReference type="Pfam" id="PF00593">
    <property type="entry name" value="TonB_dep_Rec_b-barrel"/>
    <property type="match status" value="1"/>
</dbReference>
<reference evidence="17 18" key="1">
    <citation type="submission" date="2015-12" db="EMBL/GenBank/DDBJ databases">
        <authorList>
            <person name="Shamseldin A."/>
            <person name="Moawad H."/>
            <person name="Abd El-Rahim W.M."/>
            <person name="Sadowsky M.J."/>
        </authorList>
    </citation>
    <scope>NUCLEOTIDE SEQUENCE [LARGE SCALE GENOMIC DNA]</scope>
    <source>
        <strain evidence="17 18">SM2</strain>
    </source>
</reference>
<proteinExistence type="inferred from homology"/>
<keyword evidence="7" id="KW-0406">Ion transport</keyword>
<keyword evidence="17" id="KW-0675">Receptor</keyword>
<evidence type="ECO:0000256" key="1">
    <source>
        <dbReference type="ARBA" id="ARBA00004571"/>
    </source>
</evidence>
<keyword evidence="6" id="KW-0408">Iron</keyword>
<dbReference type="InterPro" id="IPR036942">
    <property type="entry name" value="Beta-barrel_TonB_sf"/>
</dbReference>
<comment type="subcellular location">
    <subcellularLocation>
        <location evidence="1 11">Cell outer membrane</location>
        <topology evidence="1 11">Multi-pass membrane protein</topology>
    </subcellularLocation>
</comment>
<keyword evidence="14" id="KW-0732">Signal</keyword>
<dbReference type="EMBL" id="CP014544">
    <property type="protein sequence ID" value="AMO68290.1"/>
    <property type="molecule type" value="Genomic_DNA"/>
</dbReference>
<dbReference type="AlphaFoldDB" id="A0A127M4X2"/>
<dbReference type="PANTHER" id="PTHR32552:SF81">
    <property type="entry name" value="TONB-DEPENDENT OUTER MEMBRANE RECEPTOR"/>
    <property type="match status" value="1"/>
</dbReference>
<feature type="domain" description="TonB-dependent receptor-like beta-barrel" evidence="15">
    <location>
        <begin position="323"/>
        <end position="790"/>
    </location>
</feature>
<accession>A0A127M4X2</accession>
<dbReference type="PROSITE" id="PS52016">
    <property type="entry name" value="TONB_DEPENDENT_REC_3"/>
    <property type="match status" value="1"/>
</dbReference>
<evidence type="ECO:0000259" key="15">
    <source>
        <dbReference type="Pfam" id="PF00593"/>
    </source>
</evidence>
<dbReference type="RefSeq" id="WP_008247790.1">
    <property type="nucleotide sequence ID" value="NZ_CP014544.1"/>
</dbReference>
<keyword evidence="5 11" id="KW-0812">Transmembrane</keyword>
<feature type="compositionally biased region" description="Low complexity" evidence="13">
    <location>
        <begin position="590"/>
        <end position="607"/>
    </location>
</feature>
<dbReference type="KEGG" id="zal:AZF00_08225"/>
<keyword evidence="4" id="KW-0410">Iron transport</keyword>
<feature type="region of interest" description="Disordered" evidence="13">
    <location>
        <begin position="584"/>
        <end position="607"/>
    </location>
</feature>
<evidence type="ECO:0000256" key="12">
    <source>
        <dbReference type="RuleBase" id="RU003357"/>
    </source>
</evidence>
<dbReference type="InterPro" id="IPR000531">
    <property type="entry name" value="Beta-barrel_TonB"/>
</dbReference>
<evidence type="ECO:0000256" key="5">
    <source>
        <dbReference type="ARBA" id="ARBA00022692"/>
    </source>
</evidence>
<dbReference type="Gene3D" id="2.40.170.20">
    <property type="entry name" value="TonB-dependent receptor, beta-barrel domain"/>
    <property type="match status" value="3"/>
</dbReference>
<evidence type="ECO:0000256" key="6">
    <source>
        <dbReference type="ARBA" id="ARBA00023004"/>
    </source>
</evidence>
<dbReference type="InterPro" id="IPR039426">
    <property type="entry name" value="TonB-dep_rcpt-like"/>
</dbReference>
<comment type="similarity">
    <text evidence="11 12">Belongs to the TonB-dependent receptor family.</text>
</comment>
<evidence type="ECO:0000313" key="18">
    <source>
        <dbReference type="Proteomes" id="UP000074119"/>
    </source>
</evidence>
<keyword evidence="9 11" id="KW-0472">Membrane</keyword>
<gene>
    <name evidence="17" type="ORF">AZF00_08225</name>
</gene>
<dbReference type="Pfam" id="PF07715">
    <property type="entry name" value="Plug"/>
    <property type="match status" value="1"/>
</dbReference>
<evidence type="ECO:0000259" key="16">
    <source>
        <dbReference type="Pfam" id="PF07715"/>
    </source>
</evidence>
<dbReference type="Proteomes" id="UP000074119">
    <property type="component" value="Chromosome"/>
</dbReference>
<evidence type="ECO:0000313" key="17">
    <source>
        <dbReference type="EMBL" id="AMO68290.1"/>
    </source>
</evidence>
<dbReference type="STRING" id="1470434.AZF00_08225"/>
<keyword evidence="2 11" id="KW-0813">Transport</keyword>
<evidence type="ECO:0000256" key="3">
    <source>
        <dbReference type="ARBA" id="ARBA00022452"/>
    </source>
</evidence>
<evidence type="ECO:0000256" key="13">
    <source>
        <dbReference type="SAM" id="MobiDB-lite"/>
    </source>
</evidence>
<evidence type="ECO:0000256" key="2">
    <source>
        <dbReference type="ARBA" id="ARBA00022448"/>
    </source>
</evidence>
<evidence type="ECO:0000256" key="11">
    <source>
        <dbReference type="PROSITE-ProRule" id="PRU01360"/>
    </source>
</evidence>
<dbReference type="PANTHER" id="PTHR32552">
    <property type="entry name" value="FERRICHROME IRON RECEPTOR-RELATED"/>
    <property type="match status" value="1"/>
</dbReference>
<evidence type="ECO:0000256" key="7">
    <source>
        <dbReference type="ARBA" id="ARBA00023065"/>
    </source>
</evidence>